<dbReference type="Gene3D" id="3.40.50.1820">
    <property type="entry name" value="alpha/beta hydrolase"/>
    <property type="match status" value="1"/>
</dbReference>
<dbReference type="AlphaFoldDB" id="A0A4Y8MKV5"/>
<dbReference type="Proteomes" id="UP000297385">
    <property type="component" value="Unassembled WGS sequence"/>
</dbReference>
<protein>
    <submittedName>
        <fullName evidence="1">Alpha/beta hydrolase</fullName>
    </submittedName>
</protein>
<gene>
    <name evidence="1" type="ORF">E2553_37310</name>
</gene>
<accession>A0A4Y8MKV5</accession>
<proteinExistence type="predicted"/>
<dbReference type="EMBL" id="SNVI01000004">
    <property type="protein sequence ID" value="TFE38062.1"/>
    <property type="molecule type" value="Genomic_DNA"/>
</dbReference>
<sequence>MNSPFFREAQKSRLEAARNPTWERMEKVFEGLIAKHEQRLPDLLGLRMKIYSQPGMGKTMENIFNGLESSWSDGYITDDEARSVKCPYLIYAAVDHKDIFLECSYEYAKLIPKNRLVELKGASHWPQWEAHQEFNRINLEFLRG</sequence>
<evidence type="ECO:0000313" key="1">
    <source>
        <dbReference type="EMBL" id="TFE38062.1"/>
    </source>
</evidence>
<reference evidence="1 2" key="1">
    <citation type="submission" date="2019-03" db="EMBL/GenBank/DDBJ databases">
        <title>Complete Genome Sequence of Paraburkholderia dipogonis ICMP 19430T, a Nitrogen-fixing Symbiont of the South African Invasive Legume Dipogon lignosus in New Zealand.</title>
        <authorList>
            <person name="De Meyer S.E."/>
        </authorList>
    </citation>
    <scope>NUCLEOTIDE SEQUENCE [LARGE SCALE GENOMIC DNA]</scope>
    <source>
        <strain evidence="1 2">ICMP 19430</strain>
    </source>
</reference>
<name>A0A4Y8MKV5_9BURK</name>
<comment type="caution">
    <text evidence="1">The sequence shown here is derived from an EMBL/GenBank/DDBJ whole genome shotgun (WGS) entry which is preliminary data.</text>
</comment>
<dbReference type="RefSeq" id="WP_134465712.1">
    <property type="nucleotide sequence ID" value="NZ_SNVI01000004.1"/>
</dbReference>
<dbReference type="SUPFAM" id="SSF53474">
    <property type="entry name" value="alpha/beta-Hydrolases"/>
    <property type="match status" value="1"/>
</dbReference>
<evidence type="ECO:0000313" key="2">
    <source>
        <dbReference type="Proteomes" id="UP000297385"/>
    </source>
</evidence>
<dbReference type="InterPro" id="IPR029058">
    <property type="entry name" value="AB_hydrolase_fold"/>
</dbReference>
<keyword evidence="1" id="KW-0378">Hydrolase</keyword>
<dbReference type="GO" id="GO:0016787">
    <property type="term" value="F:hydrolase activity"/>
    <property type="evidence" value="ECO:0007669"/>
    <property type="project" value="UniProtKB-KW"/>
</dbReference>
<organism evidence="1 2">
    <name type="scientific">Paraburkholderia dipogonis</name>
    <dbReference type="NCBI Taxonomy" id="1211383"/>
    <lineage>
        <taxon>Bacteria</taxon>
        <taxon>Pseudomonadati</taxon>
        <taxon>Pseudomonadota</taxon>
        <taxon>Betaproteobacteria</taxon>
        <taxon>Burkholderiales</taxon>
        <taxon>Burkholderiaceae</taxon>
        <taxon>Paraburkholderia</taxon>
    </lineage>
</organism>